<dbReference type="EMBL" id="JAMWBK010000003">
    <property type="protein sequence ID" value="KAJ8906809.1"/>
    <property type="molecule type" value="Genomic_DNA"/>
</dbReference>
<evidence type="ECO:0000313" key="12">
    <source>
        <dbReference type="Proteomes" id="UP001157974"/>
    </source>
</evidence>
<dbReference type="SUPFAM" id="SSF53187">
    <property type="entry name" value="Zn-dependent exopeptidases"/>
    <property type="match status" value="1"/>
</dbReference>
<dbReference type="PANTHER" id="PTHR12147">
    <property type="entry name" value="METALLOPEPTIDASE M28 FAMILY MEMBER"/>
    <property type="match status" value="1"/>
</dbReference>
<dbReference type="AlphaFoldDB" id="A0AAV8UWB8"/>
<name>A0AAV8UWB8_9RHOD</name>
<dbReference type="InterPro" id="IPR045175">
    <property type="entry name" value="M28_fam"/>
</dbReference>
<keyword evidence="9" id="KW-0472">Membrane</keyword>
<keyword evidence="4" id="KW-0479">Metal-binding</keyword>
<dbReference type="PANTHER" id="PTHR12147:SF56">
    <property type="entry name" value="AMINOPEPTIDASE YDR415C-RELATED"/>
    <property type="match status" value="1"/>
</dbReference>
<keyword evidence="3" id="KW-0645">Protease</keyword>
<evidence type="ECO:0000256" key="4">
    <source>
        <dbReference type="ARBA" id="ARBA00022723"/>
    </source>
</evidence>
<dbReference type="GO" id="GO:0004177">
    <property type="term" value="F:aminopeptidase activity"/>
    <property type="evidence" value="ECO:0007669"/>
    <property type="project" value="UniProtKB-KW"/>
</dbReference>
<keyword evidence="9" id="KW-1133">Transmembrane helix</keyword>
<proteinExistence type="inferred from homology"/>
<keyword evidence="9" id="KW-0812">Transmembrane</keyword>
<evidence type="ECO:0000259" key="10">
    <source>
        <dbReference type="Pfam" id="PF04389"/>
    </source>
</evidence>
<evidence type="ECO:0000256" key="1">
    <source>
        <dbReference type="ARBA" id="ARBA00001947"/>
    </source>
</evidence>
<dbReference type="InterPro" id="IPR007484">
    <property type="entry name" value="Peptidase_M28"/>
</dbReference>
<comment type="caution">
    <text evidence="11">The sequence shown here is derived from an EMBL/GenBank/DDBJ whole genome shotgun (WGS) entry which is preliminary data.</text>
</comment>
<dbReference type="Gene3D" id="3.40.630.10">
    <property type="entry name" value="Zn peptidases"/>
    <property type="match status" value="1"/>
</dbReference>
<dbReference type="Proteomes" id="UP001157974">
    <property type="component" value="Unassembled WGS sequence"/>
</dbReference>
<evidence type="ECO:0000256" key="5">
    <source>
        <dbReference type="ARBA" id="ARBA00022729"/>
    </source>
</evidence>
<comment type="cofactor">
    <cofactor evidence="1">
        <name>Zn(2+)</name>
        <dbReference type="ChEBI" id="CHEBI:29105"/>
    </cofactor>
</comment>
<evidence type="ECO:0000256" key="9">
    <source>
        <dbReference type="SAM" id="Phobius"/>
    </source>
</evidence>
<evidence type="ECO:0000256" key="7">
    <source>
        <dbReference type="ARBA" id="ARBA00022833"/>
    </source>
</evidence>
<evidence type="ECO:0000313" key="11">
    <source>
        <dbReference type="EMBL" id="KAJ8906809.1"/>
    </source>
</evidence>
<evidence type="ECO:0000256" key="2">
    <source>
        <dbReference type="ARBA" id="ARBA00022438"/>
    </source>
</evidence>
<keyword evidence="12" id="KW-1185">Reference proteome</keyword>
<feature type="domain" description="Peptidase M28" evidence="10">
    <location>
        <begin position="330"/>
        <end position="562"/>
    </location>
</feature>
<dbReference type="Pfam" id="PF04389">
    <property type="entry name" value="Peptidase_M28"/>
    <property type="match status" value="1"/>
</dbReference>
<gene>
    <name evidence="11" type="ORF">NDN08_003295</name>
</gene>
<keyword evidence="6" id="KW-0378">Hydrolase</keyword>
<comment type="similarity">
    <text evidence="8">Belongs to the peptidase M28 family. M28E subfamily.</text>
</comment>
<keyword evidence="5" id="KW-0732">Signal</keyword>
<evidence type="ECO:0000256" key="6">
    <source>
        <dbReference type="ARBA" id="ARBA00022801"/>
    </source>
</evidence>
<accession>A0AAV8UWB8</accession>
<sequence length="609" mass="65888">MGVVEVKPSSSGNGRLLAFLVSIVLGVAVQLWMGRGGVGGNVQAPGLLRLPSHVFYSFNISEVDEHIRILASDEFEGRGVGTIGEEKSVQYIANELMSRGFHGGAAHGNGIESFFQPVPLQGVFTKTSSHINFLKADGSNLKLEHGDSVALSTDYRQGNLIHLEEEEVYFGGYCINAGESSHGWNDFNGVDVSGAVVICLVNQPRQDDSFGGKDAALTYYGRWTYKFEELRRQGAKGALLIHTDESAGYGWSVIGCWADTENVRLDPLPEEGKALAVRGWISASAIDQAVPLGTAGLIDEASKRGFRARKLQLIVGGDLRLTRRFFAGTNVVGVLPSTCEGSTSDEEAVILTAHHDHFGIAPDAVSQSDCGESSGEVERERPEEDLIYNGALDNASGVGKLLSVATFFGGLKRKGFCTRRKLVLVTPTAEEAVLLGSSYYAANPVAAPLGKTVAMMNFDGMNIWGETEDVVGLGAEFSDIQRLLEASANEEGMVVSGDAEPLQGLFYRSDQLPFARAGVPAVKITHGKSYLGKDEGYFDRVVGDYNQHRYHQVNDDYEYIQSHDNPYEGAAQEVKVSIRLLYSLLNGSGRPHWKPEHAFAKAQAELLGE</sequence>
<keyword evidence="7" id="KW-0862">Zinc</keyword>
<reference evidence="11 12" key="1">
    <citation type="journal article" date="2023" name="Nat. Commun.">
        <title>Origin of minicircular mitochondrial genomes in red algae.</title>
        <authorList>
            <person name="Lee Y."/>
            <person name="Cho C.H."/>
            <person name="Lee Y.M."/>
            <person name="Park S.I."/>
            <person name="Yang J.H."/>
            <person name="West J.A."/>
            <person name="Bhattacharya D."/>
            <person name="Yoon H.S."/>
        </authorList>
    </citation>
    <scope>NUCLEOTIDE SEQUENCE [LARGE SCALE GENOMIC DNA]</scope>
    <source>
        <strain evidence="11 12">CCMP1338</strain>
        <tissue evidence="11">Whole cell</tissue>
    </source>
</reference>
<feature type="transmembrane region" description="Helical" evidence="9">
    <location>
        <begin position="16"/>
        <end position="33"/>
    </location>
</feature>
<evidence type="ECO:0000256" key="8">
    <source>
        <dbReference type="ARBA" id="ARBA00043962"/>
    </source>
</evidence>
<organism evidence="11 12">
    <name type="scientific">Rhodosorus marinus</name>
    <dbReference type="NCBI Taxonomy" id="101924"/>
    <lineage>
        <taxon>Eukaryota</taxon>
        <taxon>Rhodophyta</taxon>
        <taxon>Stylonematophyceae</taxon>
        <taxon>Stylonematales</taxon>
        <taxon>Stylonemataceae</taxon>
        <taxon>Rhodosorus</taxon>
    </lineage>
</organism>
<protein>
    <recommendedName>
        <fullName evidence="10">Peptidase M28 domain-containing protein</fullName>
    </recommendedName>
</protein>
<evidence type="ECO:0000256" key="3">
    <source>
        <dbReference type="ARBA" id="ARBA00022670"/>
    </source>
</evidence>
<dbReference type="GO" id="GO:0008235">
    <property type="term" value="F:metalloexopeptidase activity"/>
    <property type="evidence" value="ECO:0007669"/>
    <property type="project" value="InterPro"/>
</dbReference>
<keyword evidence="2" id="KW-0031">Aminopeptidase</keyword>
<dbReference type="GO" id="GO:0046872">
    <property type="term" value="F:metal ion binding"/>
    <property type="evidence" value="ECO:0007669"/>
    <property type="project" value="UniProtKB-KW"/>
</dbReference>
<dbReference type="GO" id="GO:0006508">
    <property type="term" value="P:proteolysis"/>
    <property type="evidence" value="ECO:0007669"/>
    <property type="project" value="UniProtKB-KW"/>
</dbReference>